<comment type="function">
    <text evidence="8">Catalyzes the deamination of adenosine to inosine at the wobble position 34 of tRNA(Arg2).</text>
</comment>
<dbReference type="PANTHER" id="PTHR11079">
    <property type="entry name" value="CYTOSINE DEAMINASE FAMILY MEMBER"/>
    <property type="match status" value="1"/>
</dbReference>
<evidence type="ECO:0000313" key="11">
    <source>
        <dbReference type="Proteomes" id="UP000502958"/>
    </source>
</evidence>
<protein>
    <recommendedName>
        <fullName evidence="8">tRNA-specific adenosine deaminase</fullName>
        <ecNumber evidence="8">3.5.4.33</ecNumber>
    </recommendedName>
</protein>
<evidence type="ECO:0000256" key="8">
    <source>
        <dbReference type="HAMAP-Rule" id="MF_00972"/>
    </source>
</evidence>
<proteinExistence type="inferred from homology"/>
<evidence type="ECO:0000259" key="9">
    <source>
        <dbReference type="PROSITE" id="PS51747"/>
    </source>
</evidence>
<name>A0A6C1F703_BUCUN</name>
<evidence type="ECO:0000256" key="3">
    <source>
        <dbReference type="ARBA" id="ARBA00022694"/>
    </source>
</evidence>
<organism evidence="10 11">
    <name type="scientific">Buchnera aphidicola subsp. Uroleucon sonchi</name>
    <dbReference type="NCBI Taxonomy" id="118118"/>
    <lineage>
        <taxon>Bacteria</taxon>
        <taxon>Pseudomonadati</taxon>
        <taxon>Pseudomonadota</taxon>
        <taxon>Gammaproteobacteria</taxon>
        <taxon>Enterobacterales</taxon>
        <taxon>Erwiniaceae</taxon>
        <taxon>Buchnera</taxon>
    </lineage>
</organism>
<feature type="domain" description="CMP/dCMP-type deaminase" evidence="9">
    <location>
        <begin position="4"/>
        <end position="133"/>
    </location>
</feature>
<dbReference type="EMBL" id="CP047588">
    <property type="protein sequence ID" value="QIE02281.1"/>
    <property type="molecule type" value="Genomic_DNA"/>
</dbReference>
<dbReference type="InterPro" id="IPR016192">
    <property type="entry name" value="APOBEC/CMP_deaminase_Zn-bd"/>
</dbReference>
<comment type="catalytic activity">
    <reaction evidence="7 8">
        <text>adenosine(34) in tRNA + H2O + H(+) = inosine(34) in tRNA + NH4(+)</text>
        <dbReference type="Rhea" id="RHEA:43168"/>
        <dbReference type="Rhea" id="RHEA-COMP:10373"/>
        <dbReference type="Rhea" id="RHEA-COMP:10374"/>
        <dbReference type="ChEBI" id="CHEBI:15377"/>
        <dbReference type="ChEBI" id="CHEBI:15378"/>
        <dbReference type="ChEBI" id="CHEBI:28938"/>
        <dbReference type="ChEBI" id="CHEBI:74411"/>
        <dbReference type="ChEBI" id="CHEBI:82852"/>
        <dbReference type="EC" id="3.5.4.33"/>
    </reaction>
</comment>
<dbReference type="GO" id="GO:0052717">
    <property type="term" value="F:tRNA-specific adenosine-34 deaminase activity"/>
    <property type="evidence" value="ECO:0007669"/>
    <property type="project" value="UniProtKB-UniRule"/>
</dbReference>
<dbReference type="AlphaFoldDB" id="A0A6C1F703"/>
<dbReference type="RefSeq" id="WP_163119782.1">
    <property type="nucleotide sequence ID" value="NZ_CP047588.1"/>
</dbReference>
<dbReference type="InterPro" id="IPR028883">
    <property type="entry name" value="tRNA_aden_deaminase"/>
</dbReference>
<dbReference type="PROSITE" id="PS51747">
    <property type="entry name" value="CYT_DCMP_DEAMINASES_2"/>
    <property type="match status" value="1"/>
</dbReference>
<dbReference type="EC" id="3.5.4.33" evidence="8"/>
<accession>A0A6C1F703</accession>
<evidence type="ECO:0000256" key="4">
    <source>
        <dbReference type="ARBA" id="ARBA00022723"/>
    </source>
</evidence>
<feature type="binding site" evidence="8">
    <location>
        <position position="85"/>
    </location>
    <ligand>
        <name>Zn(2+)</name>
        <dbReference type="ChEBI" id="CHEBI:29105"/>
        <note>catalytic</note>
    </ligand>
</feature>
<dbReference type="SUPFAM" id="SSF53927">
    <property type="entry name" value="Cytidine deaminase-like"/>
    <property type="match status" value="1"/>
</dbReference>
<keyword evidence="5 8" id="KW-0378">Hydrolase</keyword>
<sequence>MQYNKDIYWMKIALKYAFFAQKKGEIPIGSIIVYEERIIGIGWNSSIIQHDPTAHAEIIALRHAGKTIKNYRLKNSTLYVTLEPCIMCFGAIIHSRIQRLVFGANNKKFNQNQSLKNFSFHSDKNYNLNIQNNIMQYECENILVNFFQKKRNKIK</sequence>
<gene>
    <name evidence="8 10" type="primary">tadA</name>
    <name evidence="10" type="ORF">GUU85_01190</name>
</gene>
<dbReference type="CDD" id="cd01285">
    <property type="entry name" value="nucleoside_deaminase"/>
    <property type="match status" value="1"/>
</dbReference>
<evidence type="ECO:0000256" key="7">
    <source>
        <dbReference type="ARBA" id="ARBA00048045"/>
    </source>
</evidence>
<comment type="similarity">
    <text evidence="1">Belongs to the cytidine and deoxycytidylate deaminase family. ADAT2 subfamily.</text>
</comment>
<comment type="cofactor">
    <cofactor evidence="8">
        <name>Zn(2+)</name>
        <dbReference type="ChEBI" id="CHEBI:29105"/>
    </cofactor>
    <text evidence="8">Binds 1 zinc ion per subunit.</text>
</comment>
<dbReference type="GO" id="GO:0008270">
    <property type="term" value="F:zinc ion binding"/>
    <property type="evidence" value="ECO:0007669"/>
    <property type="project" value="UniProtKB-UniRule"/>
</dbReference>
<dbReference type="Gene3D" id="3.40.140.10">
    <property type="entry name" value="Cytidine Deaminase, domain 2"/>
    <property type="match status" value="1"/>
</dbReference>
<evidence type="ECO:0000256" key="5">
    <source>
        <dbReference type="ARBA" id="ARBA00022801"/>
    </source>
</evidence>
<keyword evidence="3 8" id="KW-0819">tRNA processing</keyword>
<keyword evidence="4 8" id="KW-0479">Metal-binding</keyword>
<comment type="subunit">
    <text evidence="2 8">Homodimer.</text>
</comment>
<dbReference type="PANTHER" id="PTHR11079:SF202">
    <property type="entry name" value="TRNA-SPECIFIC ADENOSINE DEAMINASE"/>
    <property type="match status" value="1"/>
</dbReference>
<dbReference type="Proteomes" id="UP000502958">
    <property type="component" value="Chromosome"/>
</dbReference>
<dbReference type="GO" id="GO:0002100">
    <property type="term" value="P:tRNA wobble adenosine to inosine editing"/>
    <property type="evidence" value="ECO:0007669"/>
    <property type="project" value="UniProtKB-UniRule"/>
</dbReference>
<dbReference type="PROSITE" id="PS00903">
    <property type="entry name" value="CYT_DCMP_DEAMINASES_1"/>
    <property type="match status" value="1"/>
</dbReference>
<evidence type="ECO:0000256" key="1">
    <source>
        <dbReference type="ARBA" id="ARBA00010669"/>
    </source>
</evidence>
<dbReference type="Pfam" id="PF00383">
    <property type="entry name" value="dCMP_cyt_deam_1"/>
    <property type="match status" value="1"/>
</dbReference>
<evidence type="ECO:0000256" key="6">
    <source>
        <dbReference type="ARBA" id="ARBA00022833"/>
    </source>
</evidence>
<dbReference type="NCBIfam" id="NF008113">
    <property type="entry name" value="PRK10860.1"/>
    <property type="match status" value="1"/>
</dbReference>
<dbReference type="HAMAP" id="MF_00972">
    <property type="entry name" value="tRNA_aden_deaminase"/>
    <property type="match status" value="1"/>
</dbReference>
<evidence type="ECO:0000313" key="10">
    <source>
        <dbReference type="EMBL" id="QIE02281.1"/>
    </source>
</evidence>
<keyword evidence="6 8" id="KW-0862">Zinc</keyword>
<dbReference type="InterPro" id="IPR002125">
    <property type="entry name" value="CMP_dCMP_dom"/>
</dbReference>
<evidence type="ECO:0000256" key="2">
    <source>
        <dbReference type="ARBA" id="ARBA00011738"/>
    </source>
</evidence>
<dbReference type="InterPro" id="IPR016193">
    <property type="entry name" value="Cytidine_deaminase-like"/>
</dbReference>
<feature type="binding site" evidence="8">
    <location>
        <position position="88"/>
    </location>
    <ligand>
        <name>Zn(2+)</name>
        <dbReference type="ChEBI" id="CHEBI:29105"/>
        <note>catalytic</note>
    </ligand>
</feature>
<reference evidence="10 11" key="1">
    <citation type="submission" date="2020-01" db="EMBL/GenBank/DDBJ databases">
        <title>Complete genome of Buchnera aphidicola isolated from Chaitophorus populeti.</title>
        <authorList>
            <person name="Park J."/>
            <person name="Xi H."/>
        </authorList>
    </citation>
    <scope>NUCLEOTIDE SEQUENCE [LARGE SCALE GENOMIC DNA]</scope>
    <source>
        <strain evidence="10 11">UsonBac</strain>
    </source>
</reference>
<feature type="active site" description="Proton donor" evidence="8">
    <location>
        <position position="57"/>
    </location>
</feature>
<feature type="binding site" evidence="8">
    <location>
        <position position="55"/>
    </location>
    <ligand>
        <name>Zn(2+)</name>
        <dbReference type="ChEBI" id="CHEBI:29105"/>
        <note>catalytic</note>
    </ligand>
</feature>